<dbReference type="Pfam" id="PF07833">
    <property type="entry name" value="Cu_amine_oxidN1"/>
    <property type="match status" value="1"/>
</dbReference>
<dbReference type="SUPFAM" id="SSF55383">
    <property type="entry name" value="Copper amine oxidase, domain N"/>
    <property type="match status" value="1"/>
</dbReference>
<evidence type="ECO:0000259" key="1">
    <source>
        <dbReference type="SMART" id="SM00909"/>
    </source>
</evidence>
<protein>
    <recommendedName>
        <fullName evidence="1">GerMN domain-containing protein</fullName>
    </recommendedName>
</protein>
<evidence type="ECO:0000313" key="2">
    <source>
        <dbReference type="EMBL" id="AHM57972.1"/>
    </source>
</evidence>
<dbReference type="KEGG" id="eac:EAL2_808p04690"/>
<gene>
    <name evidence="2" type="ORF">EAL2_808p04690</name>
</gene>
<proteinExistence type="predicted"/>
<organism evidence="2 3">
    <name type="scientific">Peptoclostridium acidaminophilum DSM 3953</name>
    <dbReference type="NCBI Taxonomy" id="1286171"/>
    <lineage>
        <taxon>Bacteria</taxon>
        <taxon>Bacillati</taxon>
        <taxon>Bacillota</taxon>
        <taxon>Clostridia</taxon>
        <taxon>Peptostreptococcales</taxon>
        <taxon>Peptoclostridiaceae</taxon>
        <taxon>Peptoclostridium</taxon>
    </lineage>
</organism>
<geneLocation type="plasmid" evidence="2 3">
    <name>EAL2_808p</name>
</geneLocation>
<dbReference type="Proteomes" id="UP000019591">
    <property type="component" value="Plasmid EAL2_808p"/>
</dbReference>
<sequence>MKKHSYKKSVYAFILVLALIAPVLLHNSLAQSSGEMIKAYRNNVTLEVNGTRVGADNFIYNGTTYVPMRAIAEMLGKEVGWNAFTYIASIDDLKYERDLLSSLLPRNIGYSWLYDGFAEYSHEMRLDSISDIADKRTYSIIGEVGDPSGGESTVDRSISIKYVIQGRSLVQEKIEKAMLDSKFDRITLIKAPLEAGNYWSETIHDKSGKSALINSMIRKVEVKSDGKKEYTVRYSDSNGPYYEERIIREGEGIIAFEKLLELDEMSFPAGYNLFRAGEFREISVKLYFPDRNADKLHLQTRTITIEDAQTARGAVEALIAGPEGDVLMASIPSGTRLLGIRVSNGTCYVDFSREFIENHSGGSAGELMTLGSIVNTLTEFTSIQRVQILVEGKSGETLGNILLDRPLNRMGDMIAR</sequence>
<keyword evidence="2" id="KW-0614">Plasmid</keyword>
<dbReference type="AlphaFoldDB" id="W8TPA0"/>
<dbReference type="HOGENOM" id="CLU_660128_0_0_9"/>
<dbReference type="RefSeq" id="WP_025436824.1">
    <property type="nucleotide sequence ID" value="NZ_CP007453.1"/>
</dbReference>
<keyword evidence="3" id="KW-1185">Reference proteome</keyword>
<feature type="domain" description="GerMN" evidence="1">
    <location>
        <begin position="311"/>
        <end position="399"/>
    </location>
</feature>
<dbReference type="eggNOG" id="COG5401">
    <property type="taxonomic scope" value="Bacteria"/>
</dbReference>
<dbReference type="InterPro" id="IPR036582">
    <property type="entry name" value="Mao_N_sf"/>
</dbReference>
<name>W8TPA0_PEPAC</name>
<evidence type="ECO:0000313" key="3">
    <source>
        <dbReference type="Proteomes" id="UP000019591"/>
    </source>
</evidence>
<dbReference type="InterPro" id="IPR012854">
    <property type="entry name" value="Cu_amine_oxidase-like_N"/>
</dbReference>
<dbReference type="EMBL" id="CP007453">
    <property type="protein sequence ID" value="AHM57972.1"/>
    <property type="molecule type" value="Genomic_DNA"/>
</dbReference>
<dbReference type="InterPro" id="IPR019606">
    <property type="entry name" value="GerMN"/>
</dbReference>
<reference evidence="2 3" key="1">
    <citation type="journal article" date="2014" name="Genome Announc.">
        <title>Complete Genome Sequence of Amino Acid-Utilizing Eubacterium acidaminophilum al-2 (DSM 3953).</title>
        <authorList>
            <person name="Poehlein A."/>
            <person name="Andreesen J.R."/>
            <person name="Daniel R."/>
        </authorList>
    </citation>
    <scope>NUCLEOTIDE SEQUENCE [LARGE SCALE GENOMIC DNA]</scope>
    <source>
        <strain evidence="2 3">DSM 3953</strain>
        <plasmid evidence="3">Plasmid EAL2_808p</plasmid>
    </source>
</reference>
<dbReference type="OrthoDB" id="9809406at2"/>
<dbReference type="PATRIC" id="fig|1286171.3.peg.2649"/>
<accession>W8TPA0</accession>
<dbReference type="Pfam" id="PF10646">
    <property type="entry name" value="Germane"/>
    <property type="match status" value="1"/>
</dbReference>
<dbReference type="SMART" id="SM00909">
    <property type="entry name" value="Germane"/>
    <property type="match status" value="1"/>
</dbReference>